<reference evidence="2" key="1">
    <citation type="journal article" date="2014" name="Science">
        <title>Ancient hybridizations among the ancestral genomes of bread wheat.</title>
        <authorList>
            <consortium name="International Wheat Genome Sequencing Consortium,"/>
            <person name="Marcussen T."/>
            <person name="Sandve S.R."/>
            <person name="Heier L."/>
            <person name="Spannagl M."/>
            <person name="Pfeifer M."/>
            <person name="Jakobsen K.S."/>
            <person name="Wulff B.B."/>
            <person name="Steuernagel B."/>
            <person name="Mayer K.F."/>
            <person name="Olsen O.A."/>
        </authorList>
    </citation>
    <scope>NUCLEOTIDE SEQUENCE [LARGE SCALE GENOMIC DNA]</scope>
    <source>
        <strain evidence="2">cv. AL8/78</strain>
    </source>
</reference>
<protein>
    <submittedName>
        <fullName evidence="1">Uncharacterized protein</fullName>
    </submittedName>
</protein>
<name>A0A452XIM6_AEGTS</name>
<evidence type="ECO:0000313" key="1">
    <source>
        <dbReference type="EnsemblPlants" id="AET1Gv20013400.3"/>
    </source>
</evidence>
<accession>A0A452XIM6</accession>
<reference evidence="1" key="5">
    <citation type="journal article" date="2021" name="G3 (Bethesda)">
        <title>Aegilops tauschii genome assembly Aet v5.0 features greater sequence contiguity and improved annotation.</title>
        <authorList>
            <person name="Wang L."/>
            <person name="Zhu T."/>
            <person name="Rodriguez J.C."/>
            <person name="Deal K.R."/>
            <person name="Dubcovsky J."/>
            <person name="McGuire P.E."/>
            <person name="Lux T."/>
            <person name="Spannagl M."/>
            <person name="Mayer K.F.X."/>
            <person name="Baldrich P."/>
            <person name="Meyers B.C."/>
            <person name="Huo N."/>
            <person name="Gu Y.Q."/>
            <person name="Zhou H."/>
            <person name="Devos K.M."/>
            <person name="Bennetzen J.L."/>
            <person name="Unver T."/>
            <person name="Budak H."/>
            <person name="Gulick P.J."/>
            <person name="Galiba G."/>
            <person name="Kalapos B."/>
            <person name="Nelson D.R."/>
            <person name="Li P."/>
            <person name="You F.M."/>
            <person name="Luo M.C."/>
            <person name="Dvorak J."/>
        </authorList>
    </citation>
    <scope>NUCLEOTIDE SEQUENCE [LARGE SCALE GENOMIC DNA]</scope>
    <source>
        <strain evidence="1">cv. AL8/78</strain>
    </source>
</reference>
<organism evidence="1 2">
    <name type="scientific">Aegilops tauschii subsp. strangulata</name>
    <name type="common">Goatgrass</name>
    <dbReference type="NCBI Taxonomy" id="200361"/>
    <lineage>
        <taxon>Eukaryota</taxon>
        <taxon>Viridiplantae</taxon>
        <taxon>Streptophyta</taxon>
        <taxon>Embryophyta</taxon>
        <taxon>Tracheophyta</taxon>
        <taxon>Spermatophyta</taxon>
        <taxon>Magnoliopsida</taxon>
        <taxon>Liliopsida</taxon>
        <taxon>Poales</taxon>
        <taxon>Poaceae</taxon>
        <taxon>BOP clade</taxon>
        <taxon>Pooideae</taxon>
        <taxon>Triticodae</taxon>
        <taxon>Triticeae</taxon>
        <taxon>Triticinae</taxon>
        <taxon>Aegilops</taxon>
    </lineage>
</organism>
<proteinExistence type="predicted"/>
<dbReference type="Gramene" id="AET1Gv20013400.3">
    <property type="protein sequence ID" value="AET1Gv20013400.3"/>
    <property type="gene ID" value="AET1Gv20013400"/>
</dbReference>
<reference evidence="2" key="2">
    <citation type="journal article" date="2017" name="Nat. Plants">
        <title>The Aegilops tauschii genome reveals multiple impacts of transposons.</title>
        <authorList>
            <person name="Zhao G."/>
            <person name="Zou C."/>
            <person name="Li K."/>
            <person name="Wang K."/>
            <person name="Li T."/>
            <person name="Gao L."/>
            <person name="Zhang X."/>
            <person name="Wang H."/>
            <person name="Yang Z."/>
            <person name="Liu X."/>
            <person name="Jiang W."/>
            <person name="Mao L."/>
            <person name="Kong X."/>
            <person name="Jiao Y."/>
            <person name="Jia J."/>
        </authorList>
    </citation>
    <scope>NUCLEOTIDE SEQUENCE [LARGE SCALE GENOMIC DNA]</scope>
    <source>
        <strain evidence="2">cv. AL8/78</strain>
    </source>
</reference>
<reference evidence="1" key="3">
    <citation type="journal article" date="2017" name="Nature">
        <title>Genome sequence of the progenitor of the wheat D genome Aegilops tauschii.</title>
        <authorList>
            <person name="Luo M.C."/>
            <person name="Gu Y.Q."/>
            <person name="Puiu D."/>
            <person name="Wang H."/>
            <person name="Twardziok S.O."/>
            <person name="Deal K.R."/>
            <person name="Huo N."/>
            <person name="Zhu T."/>
            <person name="Wang L."/>
            <person name="Wang Y."/>
            <person name="McGuire P.E."/>
            <person name="Liu S."/>
            <person name="Long H."/>
            <person name="Ramasamy R.K."/>
            <person name="Rodriguez J.C."/>
            <person name="Van S.L."/>
            <person name="Yuan L."/>
            <person name="Wang Z."/>
            <person name="Xia Z."/>
            <person name="Xiao L."/>
            <person name="Anderson O.D."/>
            <person name="Ouyang S."/>
            <person name="Liang Y."/>
            <person name="Zimin A.V."/>
            <person name="Pertea G."/>
            <person name="Qi P."/>
            <person name="Bennetzen J.L."/>
            <person name="Dai X."/>
            <person name="Dawson M.W."/>
            <person name="Muller H.G."/>
            <person name="Kugler K."/>
            <person name="Rivarola-Duarte L."/>
            <person name="Spannagl M."/>
            <person name="Mayer K.F.X."/>
            <person name="Lu F.H."/>
            <person name="Bevan M.W."/>
            <person name="Leroy P."/>
            <person name="Li P."/>
            <person name="You F.M."/>
            <person name="Sun Q."/>
            <person name="Liu Z."/>
            <person name="Lyons E."/>
            <person name="Wicker T."/>
            <person name="Salzberg S.L."/>
            <person name="Devos K.M."/>
            <person name="Dvorak J."/>
        </authorList>
    </citation>
    <scope>NUCLEOTIDE SEQUENCE [LARGE SCALE GENOMIC DNA]</scope>
    <source>
        <strain evidence="1">cv. AL8/78</strain>
    </source>
</reference>
<dbReference type="Proteomes" id="UP000015105">
    <property type="component" value="Chromosome 1D"/>
</dbReference>
<dbReference type="AlphaFoldDB" id="A0A452XIM6"/>
<dbReference type="EnsemblPlants" id="AET1Gv20013400.3">
    <property type="protein sequence ID" value="AET1Gv20013400.3"/>
    <property type="gene ID" value="AET1Gv20013400"/>
</dbReference>
<evidence type="ECO:0000313" key="2">
    <source>
        <dbReference type="Proteomes" id="UP000015105"/>
    </source>
</evidence>
<keyword evidence="2" id="KW-1185">Reference proteome</keyword>
<reference evidence="1" key="4">
    <citation type="submission" date="2019-03" db="UniProtKB">
        <authorList>
            <consortium name="EnsemblPlants"/>
        </authorList>
    </citation>
    <scope>IDENTIFICATION</scope>
</reference>
<sequence length="80" mass="9195">YCSISRFHLCASCQCQPYNQPGCGWRGHSEFPNYASWARTLILLLRILSIYVRSREITNFPCHTRLLQPIDPLGPDTLVV</sequence>